<evidence type="ECO:0000256" key="9">
    <source>
        <dbReference type="SAM" id="Phobius"/>
    </source>
</evidence>
<evidence type="ECO:0000313" key="14">
    <source>
        <dbReference type="EMBL" id="VCT86265.1"/>
    </source>
</evidence>
<keyword evidence="15" id="KW-1185">Reference proteome</keyword>
<dbReference type="NCBIfam" id="TIGR00359">
    <property type="entry name" value="cello_pts_IIC"/>
    <property type="match status" value="1"/>
</dbReference>
<evidence type="ECO:0000256" key="2">
    <source>
        <dbReference type="ARBA" id="ARBA00022448"/>
    </source>
</evidence>
<comment type="subcellular location">
    <subcellularLocation>
        <location evidence="1">Cell membrane</location>
        <topology evidence="1">Multi-pass membrane protein</topology>
    </subcellularLocation>
</comment>
<dbReference type="EMBL" id="CAKJVE010000004">
    <property type="protein sequence ID" value="CAG9702900.1"/>
    <property type="molecule type" value="Genomic_DNA"/>
</dbReference>
<protein>
    <recommendedName>
        <fullName evidence="8">Permease IIC component</fullName>
    </recommendedName>
</protein>
<feature type="transmembrane region" description="Helical" evidence="9">
    <location>
        <begin position="387"/>
        <end position="407"/>
    </location>
</feature>
<sequence>MNTFFEKIQEKIAPTAGKIGSQKHLLCIRDGMMGAMPLIIIGSMFLVFGNLPINGYTEWLASHGNLDVWIGKLVNGSFGIMGLVASFSVAYSLANSYEVDGLSAGIISLSSFIISTPSVMADAGEGIPIGLMGSKGLFAAIVIGIVSAEIFRYFVKKDIVIKMPDAVPPAVSKSFTALIPGAVIILLFGVLYKIFEVTSIGSIHDVVMIVLGKPLGLLGGTLIGTIVVVSLNSLLWLFGIHGGSIVNSIFQPMWIMNTDANRLAWQAGEKIPNIITQPFMDNFVYIGGSGATIGLIILLFFMAKSTHTKMLGKLTFVPGIFNINEPVMFGLPVVMNASLFIPFILAPVMNAVITYFAMTSGLVMKTVGISVAWTMPPIISGFLATGGHFSGALLQIALIFMDVLIYYPFFRMVDRNEIESENK</sequence>
<dbReference type="Proteomes" id="UP000431451">
    <property type="component" value="Unassembled WGS sequence"/>
</dbReference>
<feature type="transmembrane region" description="Helical" evidence="9">
    <location>
        <begin position="101"/>
        <end position="121"/>
    </location>
</feature>
<dbReference type="Proteomes" id="UP001189143">
    <property type="component" value="Unassembled WGS sequence"/>
</dbReference>
<dbReference type="GO" id="GO:1901264">
    <property type="term" value="P:carbohydrate derivative transport"/>
    <property type="evidence" value="ECO:0007669"/>
    <property type="project" value="TreeGrafter"/>
</dbReference>
<keyword evidence="6 9" id="KW-1133">Transmembrane helix</keyword>
<evidence type="ECO:0000256" key="3">
    <source>
        <dbReference type="ARBA" id="ARBA00022475"/>
    </source>
</evidence>
<evidence type="ECO:0000256" key="6">
    <source>
        <dbReference type="ARBA" id="ARBA00022989"/>
    </source>
</evidence>
<evidence type="ECO:0000313" key="13">
    <source>
        <dbReference type="EMBL" id="PEG29109.1"/>
    </source>
</evidence>
<evidence type="ECO:0000256" key="1">
    <source>
        <dbReference type="ARBA" id="ARBA00004651"/>
    </source>
</evidence>
<reference evidence="12" key="4">
    <citation type="submission" date="2022-10" db="EMBL/GenBank/DDBJ databases">
        <authorList>
            <person name="Aires J."/>
            <person name="Mesa V."/>
        </authorList>
    </citation>
    <scope>NUCLEOTIDE SEQUENCE</scope>
    <source>
        <strain evidence="12">Clostridium neonatale JD116</strain>
    </source>
</reference>
<feature type="transmembrane region" description="Helical" evidence="9">
    <location>
        <begin position="215"/>
        <end position="238"/>
    </location>
</feature>
<keyword evidence="2 8" id="KW-0813">Transport</keyword>
<feature type="transmembrane region" description="Helical" evidence="9">
    <location>
        <begin position="283"/>
        <end position="303"/>
    </location>
</feature>
<dbReference type="GO" id="GO:0005886">
    <property type="term" value="C:plasma membrane"/>
    <property type="evidence" value="ECO:0007669"/>
    <property type="project" value="UniProtKB-SubCell"/>
</dbReference>
<gene>
    <name evidence="13" type="primary">celB</name>
    <name evidence="14" type="synonym">licC_10</name>
    <name evidence="12" type="ORF">CNEO2_220010</name>
    <name evidence="11" type="ORF">CNEO_40207</name>
    <name evidence="14" type="ORF">CNEONATNEC25_03876</name>
    <name evidence="13" type="ORF">CQ394_19505</name>
</gene>
<evidence type="ECO:0000313" key="15">
    <source>
        <dbReference type="Proteomes" id="UP000220840"/>
    </source>
</evidence>
<dbReference type="EMBL" id="UWJD01000003">
    <property type="protein sequence ID" value="VCT86265.1"/>
    <property type="molecule type" value="Genomic_DNA"/>
</dbReference>
<dbReference type="GO" id="GO:0009401">
    <property type="term" value="P:phosphoenolpyruvate-dependent sugar phosphotransferase system"/>
    <property type="evidence" value="ECO:0007669"/>
    <property type="project" value="InterPro"/>
</dbReference>
<feature type="transmembrane region" description="Helical" evidence="9">
    <location>
        <begin position="136"/>
        <end position="155"/>
    </location>
</feature>
<feature type="transmembrane region" description="Helical" evidence="9">
    <location>
        <begin position="352"/>
        <end position="375"/>
    </location>
</feature>
<keyword evidence="3 8" id="KW-1003">Cell membrane</keyword>
<dbReference type="InterPro" id="IPR051088">
    <property type="entry name" value="PTS_Sugar-EIIC/EIIB"/>
</dbReference>
<dbReference type="InterPro" id="IPR004796">
    <property type="entry name" value="PTS_IIC_cello"/>
</dbReference>
<evidence type="ECO:0000313" key="11">
    <source>
        <dbReference type="EMBL" id="CAG9702900.1"/>
    </source>
</evidence>
<reference evidence="13 15" key="1">
    <citation type="submission" date="2017-10" db="EMBL/GenBank/DDBJ databases">
        <title>Effective Description of Clostridium neonatale sp. nov. linked to necrotizing enterocolitis in neonates and a clarification of species assignable to the genus Clostridium (Prazmowski 1880) emend. Lawson and Rainey 2016.</title>
        <authorList>
            <person name="Bernard K."/>
            <person name="Burdz T."/>
            <person name="Wiebe D."/>
            <person name="Balcewich B."/>
            <person name="Alfa M."/>
            <person name="Bernier A.-M."/>
        </authorList>
    </citation>
    <scope>NUCLEOTIDE SEQUENCE [LARGE SCALE GENOMIC DNA]</scope>
    <source>
        <strain evidence="13 15">LCDC99A005</strain>
    </source>
</reference>
<dbReference type="Pfam" id="PF02378">
    <property type="entry name" value="PTS_EIIC"/>
    <property type="match status" value="1"/>
</dbReference>
<proteinExistence type="predicted"/>
<dbReference type="PROSITE" id="PS51105">
    <property type="entry name" value="PTS_EIIC_TYPE_3"/>
    <property type="match status" value="1"/>
</dbReference>
<dbReference type="Proteomes" id="UP000789738">
    <property type="component" value="Unassembled WGS sequence"/>
</dbReference>
<evidence type="ECO:0000256" key="5">
    <source>
        <dbReference type="ARBA" id="ARBA00022692"/>
    </source>
</evidence>
<feature type="transmembrane region" description="Helical" evidence="9">
    <location>
        <begin position="323"/>
        <end position="345"/>
    </location>
</feature>
<dbReference type="InterPro" id="IPR003352">
    <property type="entry name" value="PTS_EIIC"/>
</dbReference>
<evidence type="ECO:0000259" key="10">
    <source>
        <dbReference type="PROSITE" id="PS51105"/>
    </source>
</evidence>
<keyword evidence="7 8" id="KW-0472">Membrane</keyword>
<dbReference type="OrthoDB" id="1641940at2"/>
<name>A0A2A7MC02_9CLOT</name>
<feature type="transmembrane region" description="Helical" evidence="9">
    <location>
        <begin position="32"/>
        <end position="53"/>
    </location>
</feature>
<dbReference type="STRING" id="137838.GCA_001458595_00299"/>
<organism evidence="13 15">
    <name type="scientific">Clostridium neonatale</name>
    <dbReference type="NCBI Taxonomy" id="137838"/>
    <lineage>
        <taxon>Bacteria</taxon>
        <taxon>Bacillati</taxon>
        <taxon>Bacillota</taxon>
        <taxon>Clostridia</taxon>
        <taxon>Eubacteriales</taxon>
        <taxon>Clostridiaceae</taxon>
        <taxon>Clostridium</taxon>
    </lineage>
</organism>
<dbReference type="AlphaFoldDB" id="A0A2A7MC02"/>
<keyword evidence="4 8" id="KW-0762">Sugar transport</keyword>
<dbReference type="GO" id="GO:0008982">
    <property type="term" value="F:protein-N(PI)-phosphohistidine-sugar phosphotransferase activity"/>
    <property type="evidence" value="ECO:0007669"/>
    <property type="project" value="UniProtKB-UniRule"/>
</dbReference>
<dbReference type="Proteomes" id="UP000220840">
    <property type="component" value="Unassembled WGS sequence"/>
</dbReference>
<dbReference type="EMBL" id="CAMTCP010000144">
    <property type="protein sequence ID" value="CAI3572695.1"/>
    <property type="molecule type" value="Genomic_DNA"/>
</dbReference>
<feature type="domain" description="PTS EIIC type-3" evidence="10">
    <location>
        <begin position="8"/>
        <end position="409"/>
    </location>
</feature>
<dbReference type="GeneID" id="68879417"/>
<dbReference type="PIRSF" id="PIRSF006351">
    <property type="entry name" value="PTS_EIIC-Cellobiose"/>
    <property type="match status" value="1"/>
</dbReference>
<comment type="function">
    <text evidence="8">The phosphoenolpyruvate-dependent sugar phosphotransferase system (PTS), a major carbohydrate active -transport system, catalyzes the phosphorylation of incoming sugar substrates concomitant with their translocation across the cell membrane.</text>
</comment>
<dbReference type="PANTHER" id="PTHR33989">
    <property type="match status" value="1"/>
</dbReference>
<reference evidence="14 16" key="2">
    <citation type="submission" date="2018-06" db="EMBL/GenBank/DDBJ databases">
        <authorList>
            <consortium name="IHU Genomes"/>
        </authorList>
    </citation>
    <scope>NUCLEOTIDE SEQUENCE [LARGE SCALE GENOMIC DNA]</scope>
    <source>
        <strain evidence="14 16">NEC25</strain>
    </source>
</reference>
<evidence type="ECO:0000256" key="8">
    <source>
        <dbReference type="PIRNR" id="PIRNR006351"/>
    </source>
</evidence>
<feature type="transmembrane region" description="Helical" evidence="9">
    <location>
        <begin position="73"/>
        <end position="94"/>
    </location>
</feature>
<dbReference type="NCBIfam" id="TIGR00410">
    <property type="entry name" value="lacE"/>
    <property type="match status" value="1"/>
</dbReference>
<reference evidence="11" key="3">
    <citation type="submission" date="2021-10" db="EMBL/GenBank/DDBJ databases">
        <authorList>
            <person name="Mesa V."/>
        </authorList>
    </citation>
    <scope>NUCLEOTIDE SEQUENCE</scope>
    <source>
        <strain evidence="11">CC3_PB</strain>
    </source>
</reference>
<evidence type="ECO:0000256" key="7">
    <source>
        <dbReference type="ARBA" id="ARBA00023136"/>
    </source>
</evidence>
<dbReference type="RefSeq" id="WP_058293295.1">
    <property type="nucleotide sequence ID" value="NZ_CAKJVE010000004.1"/>
</dbReference>
<dbReference type="EMBL" id="PDCJ01000005">
    <property type="protein sequence ID" value="PEG29109.1"/>
    <property type="molecule type" value="Genomic_DNA"/>
</dbReference>
<accession>A0A2A7MC02</accession>
<evidence type="ECO:0000313" key="16">
    <source>
        <dbReference type="Proteomes" id="UP000431451"/>
    </source>
</evidence>
<dbReference type="InterPro" id="IPR004501">
    <property type="entry name" value="PTS_EIIC_3"/>
</dbReference>
<keyword evidence="5 9" id="KW-0812">Transmembrane</keyword>
<dbReference type="PANTHER" id="PTHR33989:SF4">
    <property type="entry name" value="PTS SYSTEM N,N'-DIACETYLCHITOBIOSE-SPECIFIC EIIC COMPONENT"/>
    <property type="match status" value="1"/>
</dbReference>
<evidence type="ECO:0000313" key="12">
    <source>
        <dbReference type="EMBL" id="CAI3572695.1"/>
    </source>
</evidence>
<evidence type="ECO:0000256" key="4">
    <source>
        <dbReference type="ARBA" id="ARBA00022597"/>
    </source>
</evidence>
<feature type="transmembrane region" description="Helical" evidence="9">
    <location>
        <begin position="175"/>
        <end position="195"/>
    </location>
</feature>